<name>A0A172YJ49_9GAMM</name>
<keyword evidence="3 11" id="KW-0050">Antiport</keyword>
<feature type="transmembrane region" description="Helical" evidence="11">
    <location>
        <begin position="314"/>
        <end position="340"/>
    </location>
</feature>
<feature type="transmembrane region" description="Helical" evidence="11">
    <location>
        <begin position="78"/>
        <end position="103"/>
    </location>
</feature>
<keyword evidence="7 11" id="KW-0915">Sodium</keyword>
<keyword evidence="2 11" id="KW-0813">Transport</keyword>
<keyword evidence="6 11" id="KW-1133">Transmembrane helix</keyword>
<dbReference type="STRING" id="376489.A5892_18495"/>
<evidence type="ECO:0000256" key="3">
    <source>
        <dbReference type="ARBA" id="ARBA00022449"/>
    </source>
</evidence>
<dbReference type="InterPro" id="IPR018422">
    <property type="entry name" value="Cation/H_exchanger_CPA1"/>
</dbReference>
<dbReference type="EMBL" id="CP015243">
    <property type="protein sequence ID" value="ANF59206.1"/>
    <property type="molecule type" value="Genomic_DNA"/>
</dbReference>
<keyword evidence="11" id="KW-0997">Cell inner membrane</keyword>
<dbReference type="Proteomes" id="UP000077875">
    <property type="component" value="Chromosome"/>
</dbReference>
<keyword evidence="4" id="KW-1003">Cell membrane</keyword>
<evidence type="ECO:0000256" key="10">
    <source>
        <dbReference type="ARBA" id="ARBA00023201"/>
    </source>
</evidence>
<keyword evidence="8 11" id="KW-0406">Ion transport</keyword>
<accession>A0A172YJ49</accession>
<dbReference type="RefSeq" id="WP_064124049.1">
    <property type="nucleotide sequence ID" value="NZ_CP015243.1"/>
</dbReference>
<feature type="transmembrane region" description="Helical" evidence="11">
    <location>
        <begin position="216"/>
        <end position="235"/>
    </location>
</feature>
<feature type="transmembrane region" description="Helical" evidence="11">
    <location>
        <begin position="109"/>
        <end position="135"/>
    </location>
</feature>
<proteinExistence type="inferred from homology"/>
<protein>
    <submittedName>
        <fullName evidence="14">Na+/H+ antiporter</fullName>
    </submittedName>
</protein>
<feature type="region of interest" description="Disordered" evidence="12">
    <location>
        <begin position="460"/>
        <end position="481"/>
    </location>
</feature>
<dbReference type="InterPro" id="IPR006153">
    <property type="entry name" value="Cation/H_exchanger_TM"/>
</dbReference>
<evidence type="ECO:0000259" key="13">
    <source>
        <dbReference type="Pfam" id="PF00999"/>
    </source>
</evidence>
<evidence type="ECO:0000256" key="12">
    <source>
        <dbReference type="SAM" id="MobiDB-lite"/>
    </source>
</evidence>
<evidence type="ECO:0000256" key="4">
    <source>
        <dbReference type="ARBA" id="ARBA00022475"/>
    </source>
</evidence>
<keyword evidence="5 11" id="KW-0812">Transmembrane</keyword>
<evidence type="ECO:0000256" key="5">
    <source>
        <dbReference type="ARBA" id="ARBA00022692"/>
    </source>
</evidence>
<feature type="transmembrane region" description="Helical" evidence="11">
    <location>
        <begin position="156"/>
        <end position="176"/>
    </location>
</feature>
<organism evidence="14 15">
    <name type="scientific">Halotalea alkalilenta</name>
    <dbReference type="NCBI Taxonomy" id="376489"/>
    <lineage>
        <taxon>Bacteria</taxon>
        <taxon>Pseudomonadati</taxon>
        <taxon>Pseudomonadota</taxon>
        <taxon>Gammaproteobacteria</taxon>
        <taxon>Oceanospirillales</taxon>
        <taxon>Halomonadaceae</taxon>
        <taxon>Halotalea</taxon>
    </lineage>
</organism>
<evidence type="ECO:0000313" key="14">
    <source>
        <dbReference type="EMBL" id="ANF59206.1"/>
    </source>
</evidence>
<dbReference type="InterPro" id="IPR004705">
    <property type="entry name" value="Cation/H_exchanger_CPA1_bac"/>
</dbReference>
<evidence type="ECO:0000256" key="1">
    <source>
        <dbReference type="ARBA" id="ARBA00004651"/>
    </source>
</evidence>
<sequence>METVSLVLILLFVASATGVAARFLPSLPTPLVQVAFGAALAWPAEGIHVSLEPELFLLLFIAPLLYSDARRFPQRELMALRGPILALAFGLVLFTVLGVGYLIHWMLPVISLPIAFALAAVLSPTDAVAVSAISGRLPVPPKLMRVLEGESLMNDASGLVAFKFAVAAALTGAFSLSEVSTSFLFIAFGGLLFGGACAWLFSVIRTRLIDRHGGEQSATQIVLLQLLLPFAVYFLAEHFGMSGILAAVAAGLVVNYTDLKRQDQIQTRLKTRSMWEMIEFVLNSLVFLLLGFQLPDIIGGAFNHSIHDGSQFELLRLCGYVFIITTALMVLRFIWVFGALWTSRLAARIRQRKIQPFPARLMLVTTISGIRGTITLAAALSFPQTMLDGTPFPGRELLVFIATGVILLTLLSGSIGLPLLLKDLDLPRDTRLDEEEARARKRASEAAIRRVEEYRHARVEALTTEHSDTNGATNSDNAAEPVEKDDRILIYAEQSTQLMNLYRERVTIDDTESASRRAEYERKVWRELLQQALQAERAEYYRLRSRNRINDDLLRKLVREVDLSETALIAGQEESGGGHH</sequence>
<dbReference type="PANTHER" id="PTHR10110:SF86">
    <property type="entry name" value="SODIUM_HYDROGEN EXCHANGER 7"/>
    <property type="match status" value="1"/>
</dbReference>
<feature type="transmembrane region" description="Helical" evidence="11">
    <location>
        <begin position="280"/>
        <end position="302"/>
    </location>
</feature>
<feature type="transmembrane region" description="Helical" evidence="11">
    <location>
        <begin position="45"/>
        <end position="66"/>
    </location>
</feature>
<dbReference type="PANTHER" id="PTHR10110">
    <property type="entry name" value="SODIUM/HYDROGEN EXCHANGER"/>
    <property type="match status" value="1"/>
</dbReference>
<dbReference type="GO" id="GO:0015386">
    <property type="term" value="F:potassium:proton antiporter activity"/>
    <property type="evidence" value="ECO:0007669"/>
    <property type="project" value="TreeGrafter"/>
</dbReference>
<dbReference type="AlphaFoldDB" id="A0A172YJ49"/>
<dbReference type="GO" id="GO:0051453">
    <property type="term" value="P:regulation of intracellular pH"/>
    <property type="evidence" value="ECO:0007669"/>
    <property type="project" value="TreeGrafter"/>
</dbReference>
<dbReference type="Gene3D" id="6.10.140.1330">
    <property type="match status" value="1"/>
</dbReference>
<feature type="transmembrane region" description="Helical" evidence="11">
    <location>
        <begin position="397"/>
        <end position="421"/>
    </location>
</feature>
<comment type="subcellular location">
    <subcellularLocation>
        <location evidence="11">Cell inner membrane</location>
        <topology evidence="11">Multi-pass membrane protein</topology>
    </subcellularLocation>
    <subcellularLocation>
        <location evidence="1">Cell membrane</location>
        <topology evidence="1">Multi-pass membrane protein</topology>
    </subcellularLocation>
</comment>
<dbReference type="NCBIfam" id="TIGR00831">
    <property type="entry name" value="a_cpa1"/>
    <property type="match status" value="1"/>
</dbReference>
<evidence type="ECO:0000256" key="6">
    <source>
        <dbReference type="ARBA" id="ARBA00022989"/>
    </source>
</evidence>
<evidence type="ECO:0000256" key="9">
    <source>
        <dbReference type="ARBA" id="ARBA00023136"/>
    </source>
</evidence>
<keyword evidence="9 11" id="KW-0472">Membrane</keyword>
<feature type="domain" description="Cation/H+ exchanger transmembrane" evidence="13">
    <location>
        <begin position="11"/>
        <end position="421"/>
    </location>
</feature>
<reference evidence="14 15" key="1">
    <citation type="submission" date="2016-04" db="EMBL/GenBank/DDBJ databases">
        <title>Complete Genome Sequence of Halotalea alkalilenta IHB B 13600.</title>
        <authorList>
            <person name="Swarnkar M.K."/>
            <person name="Sharma A."/>
            <person name="Kaushal K."/>
            <person name="Soni R."/>
            <person name="Rana S."/>
            <person name="Singh A.K."/>
            <person name="Gulati A."/>
        </authorList>
    </citation>
    <scope>NUCLEOTIDE SEQUENCE [LARGE SCALE GENOMIC DNA]</scope>
    <source>
        <strain evidence="14 15">IHB B 13600</strain>
    </source>
</reference>
<feature type="transmembrane region" description="Helical" evidence="11">
    <location>
        <begin position="241"/>
        <end position="259"/>
    </location>
</feature>
<evidence type="ECO:0000256" key="11">
    <source>
        <dbReference type="RuleBase" id="RU366002"/>
    </source>
</evidence>
<dbReference type="Pfam" id="PF00999">
    <property type="entry name" value="Na_H_Exchanger"/>
    <property type="match status" value="1"/>
</dbReference>
<keyword evidence="10 11" id="KW-0739">Sodium transport</keyword>
<evidence type="ECO:0000256" key="8">
    <source>
        <dbReference type="ARBA" id="ARBA00023065"/>
    </source>
</evidence>
<feature type="transmembrane region" description="Helical" evidence="11">
    <location>
        <begin position="361"/>
        <end position="382"/>
    </location>
</feature>
<evidence type="ECO:0000256" key="2">
    <source>
        <dbReference type="ARBA" id="ARBA00022448"/>
    </source>
</evidence>
<feature type="transmembrane region" description="Helical" evidence="11">
    <location>
        <begin position="182"/>
        <end position="204"/>
    </location>
</feature>
<dbReference type="GO" id="GO:0015385">
    <property type="term" value="F:sodium:proton antiporter activity"/>
    <property type="evidence" value="ECO:0007669"/>
    <property type="project" value="InterPro"/>
</dbReference>
<evidence type="ECO:0000256" key="7">
    <source>
        <dbReference type="ARBA" id="ARBA00023053"/>
    </source>
</evidence>
<keyword evidence="15" id="KW-1185">Reference proteome</keyword>
<dbReference type="GO" id="GO:0005886">
    <property type="term" value="C:plasma membrane"/>
    <property type="evidence" value="ECO:0007669"/>
    <property type="project" value="UniProtKB-SubCell"/>
</dbReference>
<evidence type="ECO:0000313" key="15">
    <source>
        <dbReference type="Proteomes" id="UP000077875"/>
    </source>
</evidence>
<comment type="function">
    <text evidence="11">Na(+)/H(+) antiporter that extrudes sodium in exchange for external protons.</text>
</comment>
<comment type="similarity">
    <text evidence="11">Belongs to the monovalent cation:proton antiporter 1 (CPA1) transporter (TC 2.A.36) family.</text>
</comment>
<gene>
    <name evidence="14" type="ORF">A5892_18495</name>
</gene>
<dbReference type="GO" id="GO:0098719">
    <property type="term" value="P:sodium ion import across plasma membrane"/>
    <property type="evidence" value="ECO:0007669"/>
    <property type="project" value="TreeGrafter"/>
</dbReference>
<dbReference type="KEGG" id="haa:A5892_18495"/>